<feature type="transmembrane region" description="Helical" evidence="1">
    <location>
        <begin position="61"/>
        <end position="82"/>
    </location>
</feature>
<organism evidence="3">
    <name type="scientific">viral metagenome</name>
    <dbReference type="NCBI Taxonomy" id="1070528"/>
    <lineage>
        <taxon>unclassified sequences</taxon>
        <taxon>metagenomes</taxon>
        <taxon>organismal metagenomes</taxon>
    </lineage>
</organism>
<feature type="transmembrane region" description="Helical" evidence="1">
    <location>
        <begin position="26"/>
        <end position="46"/>
    </location>
</feature>
<name>A0A6C0KLF1_9ZZZZ</name>
<reference evidence="3" key="1">
    <citation type="journal article" date="2020" name="Nature">
        <title>Giant virus diversity and host interactions through global metagenomics.</title>
        <authorList>
            <person name="Schulz F."/>
            <person name="Roux S."/>
            <person name="Paez-Espino D."/>
            <person name="Jungbluth S."/>
            <person name="Walsh D.A."/>
            <person name="Denef V.J."/>
            <person name="McMahon K.D."/>
            <person name="Konstantinidis K.T."/>
            <person name="Eloe-Fadrosh E.A."/>
            <person name="Kyrpides N.C."/>
            <person name="Woyke T."/>
        </authorList>
    </citation>
    <scope>NUCLEOTIDE SEQUENCE</scope>
    <source>
        <strain evidence="3">GVMAG-S-3300012000-57</strain>
    </source>
</reference>
<keyword evidence="1" id="KW-1133">Transmembrane helix</keyword>
<feature type="transmembrane region" description="Helical" evidence="1">
    <location>
        <begin position="94"/>
        <end position="112"/>
    </location>
</feature>
<dbReference type="Pfam" id="PF00892">
    <property type="entry name" value="EamA"/>
    <property type="match status" value="1"/>
</dbReference>
<feature type="transmembrane region" description="Helical" evidence="1">
    <location>
        <begin position="118"/>
        <end position="134"/>
    </location>
</feature>
<evidence type="ECO:0000256" key="1">
    <source>
        <dbReference type="SAM" id="Phobius"/>
    </source>
</evidence>
<dbReference type="GO" id="GO:0016020">
    <property type="term" value="C:membrane"/>
    <property type="evidence" value="ECO:0007669"/>
    <property type="project" value="InterPro"/>
</dbReference>
<sequence length="136" mass="15260">MIMGISLLKSLNPFFRKHVMTTITNWEFLFLNSTLIAIVSFVYAYLHKRENISNLFRLSCSQYMCAGVVVMITVFTSLAVFQLQENGQVVITSFLLKAVSALLLVGFGIFIFNEALTARQLAGILCMLLGILLLKE</sequence>
<dbReference type="Gene3D" id="1.10.3730.20">
    <property type="match status" value="1"/>
</dbReference>
<feature type="domain" description="EamA" evidence="2">
    <location>
        <begin position="2"/>
        <end position="134"/>
    </location>
</feature>
<evidence type="ECO:0000313" key="3">
    <source>
        <dbReference type="EMBL" id="QHU17164.1"/>
    </source>
</evidence>
<keyword evidence="1" id="KW-0812">Transmembrane</keyword>
<dbReference type="EMBL" id="MN740899">
    <property type="protein sequence ID" value="QHU17164.1"/>
    <property type="molecule type" value="Genomic_DNA"/>
</dbReference>
<proteinExistence type="predicted"/>
<dbReference type="InterPro" id="IPR000620">
    <property type="entry name" value="EamA_dom"/>
</dbReference>
<accession>A0A6C0KLF1</accession>
<protein>
    <recommendedName>
        <fullName evidence="2">EamA domain-containing protein</fullName>
    </recommendedName>
</protein>
<keyword evidence="1" id="KW-0472">Membrane</keyword>
<evidence type="ECO:0000259" key="2">
    <source>
        <dbReference type="Pfam" id="PF00892"/>
    </source>
</evidence>
<dbReference type="AlphaFoldDB" id="A0A6C0KLF1"/>